<evidence type="ECO:0000313" key="3">
    <source>
        <dbReference type="EMBL" id="SFR43940.1"/>
    </source>
</evidence>
<proteinExistence type="predicted"/>
<keyword evidence="4" id="KW-1185">Reference proteome</keyword>
<organism evidence="3 4">
    <name type="scientific">Marinobacter gudaonensis</name>
    <dbReference type="NCBI Taxonomy" id="375760"/>
    <lineage>
        <taxon>Bacteria</taxon>
        <taxon>Pseudomonadati</taxon>
        <taxon>Pseudomonadota</taxon>
        <taxon>Gammaproteobacteria</taxon>
        <taxon>Pseudomonadales</taxon>
        <taxon>Marinobacteraceae</taxon>
        <taxon>Marinobacter</taxon>
    </lineage>
</organism>
<sequence length="276" mass="28962">MKKAMLLMAALALSACGGGSNSQQPTKPSEPTKPSGPVEPTDPGTELNGARGVYQGLMDTGESVTAMVQSDGEFYILVQSLENEGPKDDLSAVIFGTASVDEGTFTSDDAVLRNLDGGQGQPRSVSASYVADEYLTGTITDDATGEAVGFTATSRISGKVRPDLEQLSGDYYGGFFKGILDAAAESEYTYISIGNDNSFVGTRSVIANCGFTGTLATRTDDPLFNVTIDFPNEGCFLGNEVLAGIAYHDEEQNQIFLAVPNADKSGGFFLSGVRAY</sequence>
<dbReference type="RefSeq" id="WP_091987281.1">
    <property type="nucleotide sequence ID" value="NZ_FOYV01000001.1"/>
</dbReference>
<dbReference type="Proteomes" id="UP000199290">
    <property type="component" value="Unassembled WGS sequence"/>
</dbReference>
<evidence type="ECO:0008006" key="5">
    <source>
        <dbReference type="Google" id="ProtNLM"/>
    </source>
</evidence>
<dbReference type="STRING" id="375760.SAMN04488073_1256"/>
<evidence type="ECO:0000256" key="2">
    <source>
        <dbReference type="SAM" id="SignalP"/>
    </source>
</evidence>
<protein>
    <recommendedName>
        <fullName evidence="5">Transferrin-binding protein B C-lobe/N-lobe beta barrel domain-containing protein</fullName>
    </recommendedName>
</protein>
<dbReference type="PROSITE" id="PS51257">
    <property type="entry name" value="PROKAR_LIPOPROTEIN"/>
    <property type="match status" value="1"/>
</dbReference>
<feature type="chain" id="PRO_5011693957" description="Transferrin-binding protein B C-lobe/N-lobe beta barrel domain-containing protein" evidence="2">
    <location>
        <begin position="23"/>
        <end position="276"/>
    </location>
</feature>
<gene>
    <name evidence="3" type="ORF">SAMN04488073_1256</name>
</gene>
<keyword evidence="2" id="KW-0732">Signal</keyword>
<feature type="signal peptide" evidence="2">
    <location>
        <begin position="1"/>
        <end position="22"/>
    </location>
</feature>
<dbReference type="EMBL" id="FOYV01000001">
    <property type="protein sequence ID" value="SFR43940.1"/>
    <property type="molecule type" value="Genomic_DNA"/>
</dbReference>
<accession>A0A1I6GP22</accession>
<feature type="region of interest" description="Disordered" evidence="1">
    <location>
        <begin position="17"/>
        <end position="51"/>
    </location>
</feature>
<evidence type="ECO:0000256" key="1">
    <source>
        <dbReference type="SAM" id="MobiDB-lite"/>
    </source>
</evidence>
<evidence type="ECO:0000313" key="4">
    <source>
        <dbReference type="Proteomes" id="UP000199290"/>
    </source>
</evidence>
<dbReference type="AlphaFoldDB" id="A0A1I6GP22"/>
<name>A0A1I6GP22_9GAMM</name>
<dbReference type="OrthoDB" id="5624640at2"/>
<reference evidence="4" key="1">
    <citation type="submission" date="2016-10" db="EMBL/GenBank/DDBJ databases">
        <authorList>
            <person name="Varghese N."/>
            <person name="Submissions S."/>
        </authorList>
    </citation>
    <scope>NUCLEOTIDE SEQUENCE [LARGE SCALE GENOMIC DNA]</scope>
    <source>
        <strain evidence="4">CGMCC 1.6294</strain>
    </source>
</reference>